<evidence type="ECO:0000256" key="3">
    <source>
        <dbReference type="ARBA" id="ARBA00022490"/>
    </source>
</evidence>
<keyword evidence="8 9" id="KW-0443">Lipid metabolism</keyword>
<keyword evidence="7 9" id="KW-0442">Lipid degradation</keyword>
<dbReference type="InterPro" id="IPR002642">
    <property type="entry name" value="LysoPLipase_cat_dom"/>
</dbReference>
<evidence type="ECO:0000256" key="6">
    <source>
        <dbReference type="ARBA" id="ARBA00022837"/>
    </source>
</evidence>
<keyword evidence="6" id="KW-0106">Calcium</keyword>
<dbReference type="Proteomes" id="UP000570288">
    <property type="component" value="Unassembled WGS sequence"/>
</dbReference>
<dbReference type="InterPro" id="IPR000008">
    <property type="entry name" value="C2_dom"/>
</dbReference>
<name>A0A7L2QQL9_9PASS</name>
<dbReference type="Gene3D" id="3.40.1090.10">
    <property type="entry name" value="Cytosolic phospholipase A2 catalytic domain"/>
    <property type="match status" value="1"/>
</dbReference>
<dbReference type="EMBL" id="VYZR01043827">
    <property type="protein sequence ID" value="NXR99239.1"/>
    <property type="molecule type" value="Genomic_DNA"/>
</dbReference>
<keyword evidence="5 9" id="KW-0378">Hydrolase</keyword>
<dbReference type="AlphaFoldDB" id="A0A7L2QQL9"/>
<keyword evidence="3" id="KW-0963">Cytoplasm</keyword>
<dbReference type="PANTHER" id="PTHR10728:SF63">
    <property type="entry name" value="PHOSPHOLIPASE A2"/>
    <property type="match status" value="1"/>
</dbReference>
<evidence type="ECO:0000256" key="2">
    <source>
        <dbReference type="ARBA" id="ARBA00013278"/>
    </source>
</evidence>
<sequence length="325" mass="36698">SQTDCYISLSLPTASPETVRTKTIKNCKDPVWNETFCFRIQSQVKNILEMKVYDENAVTKDDLLFTVLFDVAKVQLGETVHLTFHLNPKTQEMLEVEFTSESIPVPPEKLVTNGVLVSRETSCLEVLVDNRWTKKEPSEILNIPLFIASIYGLKYLCKTLPENQCSRHKEYVFLYDFATFCSSSAFSLPYLYHCECFCRVTVAALLSLITELQLVSKHPDINVHILFNSGLCLRSRNLDVRLEFDLCTKEKNFLQKRKKFVASALKKALHLEQDLQDHEVPVVAVMTTGGGTRALTSLLGNLLGLQKLGLLDTISYITGSSGSTW</sequence>
<accession>A0A7L2QQL9</accession>
<dbReference type="SUPFAM" id="SSF49562">
    <property type="entry name" value="C2 domain (Calcium/lipid-binding domain, CaLB)"/>
    <property type="match status" value="1"/>
</dbReference>
<dbReference type="Gene3D" id="2.60.40.150">
    <property type="entry name" value="C2 domain"/>
    <property type="match status" value="1"/>
</dbReference>
<organism evidence="12 13">
    <name type="scientific">Oxylabes madagascariensis</name>
    <name type="common">white-throated Oxylabes</name>
    <dbReference type="NCBI Taxonomy" id="98144"/>
    <lineage>
        <taxon>Eukaryota</taxon>
        <taxon>Metazoa</taxon>
        <taxon>Chordata</taxon>
        <taxon>Craniata</taxon>
        <taxon>Vertebrata</taxon>
        <taxon>Euteleostomi</taxon>
        <taxon>Archelosauria</taxon>
        <taxon>Archosauria</taxon>
        <taxon>Dinosauria</taxon>
        <taxon>Saurischia</taxon>
        <taxon>Theropoda</taxon>
        <taxon>Coelurosauria</taxon>
        <taxon>Aves</taxon>
        <taxon>Neognathae</taxon>
        <taxon>Neoaves</taxon>
        <taxon>Telluraves</taxon>
        <taxon>Australaves</taxon>
        <taxon>Passeriformes</taxon>
        <taxon>Sylvioidea</taxon>
        <taxon>Timaliidae</taxon>
        <taxon>Oxylabes</taxon>
    </lineage>
</organism>
<dbReference type="GO" id="GO:0005829">
    <property type="term" value="C:cytosol"/>
    <property type="evidence" value="ECO:0007669"/>
    <property type="project" value="TreeGrafter"/>
</dbReference>
<dbReference type="SMART" id="SM00239">
    <property type="entry name" value="C2"/>
    <property type="match status" value="1"/>
</dbReference>
<dbReference type="PROSITE" id="PS50004">
    <property type="entry name" value="C2"/>
    <property type="match status" value="1"/>
</dbReference>
<feature type="domain" description="C2" evidence="10">
    <location>
        <begin position="1"/>
        <end position="84"/>
    </location>
</feature>
<dbReference type="PANTHER" id="PTHR10728">
    <property type="entry name" value="CYTOSOLIC PHOSPHOLIPASE A2"/>
    <property type="match status" value="1"/>
</dbReference>
<evidence type="ECO:0000256" key="8">
    <source>
        <dbReference type="ARBA" id="ARBA00023098"/>
    </source>
</evidence>
<dbReference type="CDD" id="cd04036">
    <property type="entry name" value="C2_cPLA2"/>
    <property type="match status" value="1"/>
</dbReference>
<evidence type="ECO:0000313" key="12">
    <source>
        <dbReference type="EMBL" id="NXR99239.1"/>
    </source>
</evidence>
<evidence type="ECO:0000256" key="9">
    <source>
        <dbReference type="PROSITE-ProRule" id="PRU00555"/>
    </source>
</evidence>
<keyword evidence="4" id="KW-0479">Metal-binding</keyword>
<feature type="non-terminal residue" evidence="12">
    <location>
        <position position="325"/>
    </location>
</feature>
<dbReference type="FunFam" id="2.60.40.150:FF:000030">
    <property type="entry name" value="Phospholipase A2"/>
    <property type="match status" value="1"/>
</dbReference>
<keyword evidence="13" id="KW-1185">Reference proteome</keyword>
<dbReference type="EC" id="3.1.1.4" evidence="2"/>
<evidence type="ECO:0000256" key="7">
    <source>
        <dbReference type="ARBA" id="ARBA00022963"/>
    </source>
</evidence>
<dbReference type="GO" id="GO:0047498">
    <property type="term" value="F:calcium-dependent phospholipase A2 activity"/>
    <property type="evidence" value="ECO:0007669"/>
    <property type="project" value="TreeGrafter"/>
</dbReference>
<dbReference type="GO" id="GO:0005544">
    <property type="term" value="F:calcium-dependent phospholipid binding"/>
    <property type="evidence" value="ECO:0007669"/>
    <property type="project" value="TreeGrafter"/>
</dbReference>
<dbReference type="GO" id="GO:0005509">
    <property type="term" value="F:calcium ion binding"/>
    <property type="evidence" value="ECO:0007669"/>
    <property type="project" value="InterPro"/>
</dbReference>
<dbReference type="OrthoDB" id="270970at2759"/>
<reference evidence="12 13" key="1">
    <citation type="submission" date="2019-09" db="EMBL/GenBank/DDBJ databases">
        <title>Bird 10,000 Genomes (B10K) Project - Family phase.</title>
        <authorList>
            <person name="Zhang G."/>
        </authorList>
    </citation>
    <scope>NUCLEOTIDE SEQUENCE [LARGE SCALE GENOMIC DNA]</scope>
    <source>
        <strain evidence="12">B10K-DU-002-81</strain>
    </source>
</reference>
<evidence type="ECO:0000256" key="5">
    <source>
        <dbReference type="ARBA" id="ARBA00022801"/>
    </source>
</evidence>
<dbReference type="PROSITE" id="PS51210">
    <property type="entry name" value="PLA2C"/>
    <property type="match status" value="1"/>
</dbReference>
<dbReference type="InterPro" id="IPR016035">
    <property type="entry name" value="Acyl_Trfase/lysoPLipase"/>
</dbReference>
<gene>
    <name evidence="12" type="primary">Pla2g4b_0</name>
    <name evidence="12" type="ORF">OXYMAD_R09405</name>
</gene>
<evidence type="ECO:0000256" key="1">
    <source>
        <dbReference type="ARBA" id="ARBA00004496"/>
    </source>
</evidence>
<dbReference type="Pfam" id="PF00168">
    <property type="entry name" value="C2"/>
    <property type="match status" value="1"/>
</dbReference>
<comment type="caution">
    <text evidence="12">The sequence shown here is derived from an EMBL/GenBank/DDBJ whole genome shotgun (WGS) entry which is preliminary data.</text>
</comment>
<feature type="non-terminal residue" evidence="12">
    <location>
        <position position="1"/>
    </location>
</feature>
<evidence type="ECO:0000259" key="10">
    <source>
        <dbReference type="PROSITE" id="PS50004"/>
    </source>
</evidence>
<evidence type="ECO:0000256" key="4">
    <source>
        <dbReference type="ARBA" id="ARBA00022723"/>
    </source>
</evidence>
<dbReference type="GO" id="GO:0046475">
    <property type="term" value="P:glycerophospholipid catabolic process"/>
    <property type="evidence" value="ECO:0007669"/>
    <property type="project" value="TreeGrafter"/>
</dbReference>
<evidence type="ECO:0000313" key="13">
    <source>
        <dbReference type="Proteomes" id="UP000570288"/>
    </source>
</evidence>
<comment type="subcellular location">
    <subcellularLocation>
        <location evidence="1">Cytoplasm</location>
    </subcellularLocation>
</comment>
<dbReference type="InterPro" id="IPR035892">
    <property type="entry name" value="C2_domain_sf"/>
</dbReference>
<dbReference type="SUPFAM" id="SSF52151">
    <property type="entry name" value="FabD/lysophospholipase-like"/>
    <property type="match status" value="1"/>
</dbReference>
<protein>
    <recommendedName>
        <fullName evidence="2">phospholipase A2</fullName>
        <ecNumber evidence="2">3.1.1.4</ecNumber>
    </recommendedName>
</protein>
<proteinExistence type="predicted"/>
<feature type="domain" description="PLA2c" evidence="11">
    <location>
        <begin position="231"/>
        <end position="325"/>
    </location>
</feature>
<dbReference type="InterPro" id="IPR041847">
    <property type="entry name" value="C2_cPLA2"/>
</dbReference>
<evidence type="ECO:0000259" key="11">
    <source>
        <dbReference type="PROSITE" id="PS51210"/>
    </source>
</evidence>